<dbReference type="Gene3D" id="3.30.980.10">
    <property type="entry name" value="Threonyl-trna Synthetase, Chain A, domain 2"/>
    <property type="match status" value="1"/>
</dbReference>
<reference evidence="1" key="1">
    <citation type="submission" date="2022-06" db="EMBL/GenBank/DDBJ databases">
        <title>Sequencing the genomes of 1000 actinobacteria strains.</title>
        <authorList>
            <person name="Klenk H.-P."/>
        </authorList>
    </citation>
    <scope>NUCLEOTIDE SEQUENCE</scope>
    <source>
        <strain evidence="1">DSM 22016</strain>
    </source>
</reference>
<dbReference type="EC" id="6.1.1.7" evidence="1"/>
<accession>A0A9X2H3N8</accession>
<dbReference type="SUPFAM" id="SSF55186">
    <property type="entry name" value="ThrRS/AlaRS common domain"/>
    <property type="match status" value="1"/>
</dbReference>
<dbReference type="GO" id="GO:0000166">
    <property type="term" value="F:nucleotide binding"/>
    <property type="evidence" value="ECO:0007669"/>
    <property type="project" value="InterPro"/>
</dbReference>
<protein>
    <submittedName>
        <fullName evidence="1">Alanyl-tRNA synthetase</fullName>
        <ecNumber evidence="1">6.1.1.7</ecNumber>
    </submittedName>
</protein>
<dbReference type="EMBL" id="JAMZDY010000001">
    <property type="protein sequence ID" value="MCP2372561.1"/>
    <property type="molecule type" value="Genomic_DNA"/>
</dbReference>
<evidence type="ECO:0000313" key="1">
    <source>
        <dbReference type="EMBL" id="MCP2372561.1"/>
    </source>
</evidence>
<dbReference type="InterPro" id="IPR018163">
    <property type="entry name" value="Thr/Ala-tRNA-synth_IIc_edit"/>
</dbReference>
<name>A0A9X2H3N8_9MICO</name>
<dbReference type="RefSeq" id="WP_156997374.1">
    <property type="nucleotide sequence ID" value="NZ_BAAANU010000005.1"/>
</dbReference>
<proteinExistence type="predicted"/>
<dbReference type="GO" id="GO:0004813">
    <property type="term" value="F:alanine-tRNA ligase activity"/>
    <property type="evidence" value="ECO:0007669"/>
    <property type="project" value="UniProtKB-EC"/>
</dbReference>
<evidence type="ECO:0000313" key="2">
    <source>
        <dbReference type="Proteomes" id="UP001139722"/>
    </source>
</evidence>
<dbReference type="AlphaFoldDB" id="A0A9X2H3N8"/>
<dbReference type="Proteomes" id="UP001139722">
    <property type="component" value="Unassembled WGS sequence"/>
</dbReference>
<organism evidence="1 2">
    <name type="scientific">Agromyces terreus</name>
    <dbReference type="NCBI Taxonomy" id="424795"/>
    <lineage>
        <taxon>Bacteria</taxon>
        <taxon>Bacillati</taxon>
        <taxon>Actinomycetota</taxon>
        <taxon>Actinomycetes</taxon>
        <taxon>Micrococcales</taxon>
        <taxon>Microbacteriaceae</taxon>
        <taxon>Agromyces</taxon>
    </lineage>
</organism>
<keyword evidence="2" id="KW-1185">Reference proteome</keyword>
<comment type="caution">
    <text evidence="1">The sequence shown here is derived from an EMBL/GenBank/DDBJ whole genome shotgun (WGS) entry which is preliminary data.</text>
</comment>
<gene>
    <name evidence="1" type="ORF">BJ978_003237</name>
</gene>
<dbReference type="OrthoDB" id="6396444at2"/>
<keyword evidence="1" id="KW-0436">Ligase</keyword>
<sequence length="290" mass="30157">MTLPTQDTRVTYPVGELVQPARVLHVEPVDGRLVVVTDVTSFHPVDAAWPDQPADTGVIEAHGVSLTVHEAVVAATDGAALHLGADIPVRKGTEGWSFAVAHLVDGDAAIAEGDPVAITADASARRALSLGHTACHAASLALNLALASRWSKPARPDALGNPDFDGIAITSSRIEPGGSLDRYRLNKSLRRAGFDVAGLLEADLDGLARTVGSTVQDWVFANAAVRIDRDGDGLTDRRTWVAELPVGTAAIPCGGTHADSLGELGDARVALQLVDDAGTPVLEMRTGVTV</sequence>